<evidence type="ECO:0000313" key="2">
    <source>
        <dbReference type="EMBL" id="MFD2762104.1"/>
    </source>
</evidence>
<feature type="transmembrane region" description="Helical" evidence="1">
    <location>
        <begin position="26"/>
        <end position="46"/>
    </location>
</feature>
<keyword evidence="1" id="KW-0812">Transmembrane</keyword>
<feature type="transmembrane region" description="Helical" evidence="1">
    <location>
        <begin position="5"/>
        <end position="20"/>
    </location>
</feature>
<proteinExistence type="predicted"/>
<sequence>MNKWFYFNFLLLVLGVWNIIERVQLPFFPVHIAFGALGLFFFLFNWTRHAVFSTMRNTSNKQTKIRLANISKKIVPYHRWIGTTALILISIHASLVIRLFGLDLTNEKLTSGLLAGTVLTAMVASGWLRLLWPSVKKRMTHIWLGISLFLLVAVHLIL</sequence>
<dbReference type="RefSeq" id="WP_382395279.1">
    <property type="nucleotide sequence ID" value="NZ_JBHUNA010000038.1"/>
</dbReference>
<feature type="transmembrane region" description="Helical" evidence="1">
    <location>
        <begin position="113"/>
        <end position="132"/>
    </location>
</feature>
<evidence type="ECO:0008006" key="4">
    <source>
        <dbReference type="Google" id="ProtNLM"/>
    </source>
</evidence>
<feature type="transmembrane region" description="Helical" evidence="1">
    <location>
        <begin position="139"/>
        <end position="157"/>
    </location>
</feature>
<name>A0ABW5V8V1_9BACI</name>
<keyword evidence="3" id="KW-1185">Reference proteome</keyword>
<dbReference type="EMBL" id="JBHUNA010000038">
    <property type="protein sequence ID" value="MFD2762104.1"/>
    <property type="molecule type" value="Genomic_DNA"/>
</dbReference>
<feature type="transmembrane region" description="Helical" evidence="1">
    <location>
        <begin position="80"/>
        <end position="101"/>
    </location>
</feature>
<evidence type="ECO:0000256" key="1">
    <source>
        <dbReference type="SAM" id="Phobius"/>
    </source>
</evidence>
<reference evidence="3" key="1">
    <citation type="journal article" date="2019" name="Int. J. Syst. Evol. Microbiol.">
        <title>The Global Catalogue of Microorganisms (GCM) 10K type strain sequencing project: providing services to taxonomists for standard genome sequencing and annotation.</title>
        <authorList>
            <consortium name="The Broad Institute Genomics Platform"/>
            <consortium name="The Broad Institute Genome Sequencing Center for Infectious Disease"/>
            <person name="Wu L."/>
            <person name="Ma J."/>
        </authorList>
    </citation>
    <scope>NUCLEOTIDE SEQUENCE [LARGE SCALE GENOMIC DNA]</scope>
    <source>
        <strain evidence="3">TISTR 1535</strain>
    </source>
</reference>
<evidence type="ECO:0000313" key="3">
    <source>
        <dbReference type="Proteomes" id="UP001597502"/>
    </source>
</evidence>
<accession>A0ABW5V8V1</accession>
<organism evidence="2 3">
    <name type="scientific">Lentibacillus juripiscarius</name>
    <dbReference type="NCBI Taxonomy" id="257446"/>
    <lineage>
        <taxon>Bacteria</taxon>
        <taxon>Bacillati</taxon>
        <taxon>Bacillota</taxon>
        <taxon>Bacilli</taxon>
        <taxon>Bacillales</taxon>
        <taxon>Bacillaceae</taxon>
        <taxon>Lentibacillus</taxon>
    </lineage>
</organism>
<comment type="caution">
    <text evidence="2">The sequence shown here is derived from an EMBL/GenBank/DDBJ whole genome shotgun (WGS) entry which is preliminary data.</text>
</comment>
<gene>
    <name evidence="2" type="ORF">ACFSUO_14190</name>
</gene>
<protein>
    <recommendedName>
        <fullName evidence="4">Ferric oxidoreductase domain-containing protein</fullName>
    </recommendedName>
</protein>
<keyword evidence="1" id="KW-0472">Membrane</keyword>
<dbReference type="Proteomes" id="UP001597502">
    <property type="component" value="Unassembled WGS sequence"/>
</dbReference>
<keyword evidence="1" id="KW-1133">Transmembrane helix</keyword>